<dbReference type="EC" id="2.4.1.-" evidence="2"/>
<organism evidence="2 3">
    <name type="scientific">Methanococcoides methylutens MM1</name>
    <dbReference type="NCBI Taxonomy" id="1434104"/>
    <lineage>
        <taxon>Archaea</taxon>
        <taxon>Methanobacteriati</taxon>
        <taxon>Methanobacteriota</taxon>
        <taxon>Stenosarchaea group</taxon>
        <taxon>Methanomicrobia</taxon>
        <taxon>Methanosarcinales</taxon>
        <taxon>Methanosarcinaceae</taxon>
        <taxon>Methanococcoides</taxon>
    </lineage>
</organism>
<gene>
    <name evidence="2" type="ORF">MCMEM_2096</name>
</gene>
<dbReference type="PANTHER" id="PTHR22916">
    <property type="entry name" value="GLYCOSYLTRANSFERASE"/>
    <property type="match status" value="1"/>
</dbReference>
<dbReference type="PANTHER" id="PTHR22916:SF3">
    <property type="entry name" value="UDP-GLCNAC:BETAGAL BETA-1,3-N-ACETYLGLUCOSAMINYLTRANSFERASE-LIKE PROTEIN 1"/>
    <property type="match status" value="1"/>
</dbReference>
<dbReference type="STRING" id="1434104.MCMEM_2096"/>
<dbReference type="GO" id="GO:0016758">
    <property type="term" value="F:hexosyltransferase activity"/>
    <property type="evidence" value="ECO:0007669"/>
    <property type="project" value="UniProtKB-ARBA"/>
</dbReference>
<dbReference type="HOGENOM" id="CLU_025996_2_0_2"/>
<dbReference type="EMBL" id="CP009518">
    <property type="protein sequence ID" value="AKB86149.1"/>
    <property type="molecule type" value="Genomic_DNA"/>
</dbReference>
<keyword evidence="2" id="KW-0808">Transferase</keyword>
<dbReference type="PATRIC" id="fig|1434104.5.peg.2283"/>
<proteinExistence type="predicted"/>
<dbReference type="KEGG" id="mmet:MCMEM_2096"/>
<dbReference type="SUPFAM" id="SSF53448">
    <property type="entry name" value="Nucleotide-diphospho-sugar transferases"/>
    <property type="match status" value="1"/>
</dbReference>
<keyword evidence="2" id="KW-0328">Glycosyltransferase</keyword>
<reference evidence="2 3" key="1">
    <citation type="submission" date="2014-07" db="EMBL/GenBank/DDBJ databases">
        <title>Methanogenic archaea and the global carbon cycle.</title>
        <authorList>
            <person name="Henriksen J.R."/>
            <person name="Luke J."/>
            <person name="Reinhart S."/>
            <person name="Benedict M.N."/>
            <person name="Youngblut N.D."/>
            <person name="Metcalf M.E."/>
            <person name="Whitaker R.J."/>
            <person name="Metcalf W.W."/>
        </authorList>
    </citation>
    <scope>NUCLEOTIDE SEQUENCE [LARGE SCALE GENOMIC DNA]</scope>
    <source>
        <strain evidence="2 3">MM1</strain>
    </source>
</reference>
<accession>A0A0E3X178</accession>
<protein>
    <submittedName>
        <fullName evidence="2">Alpha-L-Rha alpha-1,3-L-rhamnosyltransferase</fullName>
        <ecNumber evidence="2">2.4.1.-</ecNumber>
    </submittedName>
</protein>
<dbReference type="Gene3D" id="3.90.550.10">
    <property type="entry name" value="Spore Coat Polysaccharide Biosynthesis Protein SpsA, Chain A"/>
    <property type="match status" value="1"/>
</dbReference>
<evidence type="ECO:0000313" key="2">
    <source>
        <dbReference type="EMBL" id="AKB86149.1"/>
    </source>
</evidence>
<dbReference type="CDD" id="cd04196">
    <property type="entry name" value="GT_2_like_d"/>
    <property type="match status" value="1"/>
</dbReference>
<dbReference type="InterPro" id="IPR029044">
    <property type="entry name" value="Nucleotide-diphossugar_trans"/>
</dbReference>
<keyword evidence="3" id="KW-1185">Reference proteome</keyword>
<dbReference type="Proteomes" id="UP000033048">
    <property type="component" value="Chromosome"/>
</dbReference>
<dbReference type="AlphaFoldDB" id="A0A0E3X178"/>
<sequence>MKISVALCTYNGSHYLQEQLESIAQQTRLPDELVICDDQSTDNTIEIVKKFATKAHFPVRLIINEKNLGSTKNFEQAIGLCKGDIIALSDQDDVWNPKKLLIMEGIFLTKTNVGAVFTDAELVDKYLNPLGYTLWESIEFTKKEQKRFNNGGSVEVLLKHNVVTGATMAFRSEYRDFVLPISSSWIHDGWIALLIAFKADLVIVPEQLIKYRQHSAQQIGAGSKRDLLITIKERASKLIFGLKIDPNEYLNCFIQYREISAYTNRKLSSINNEKKSYLKSKVEHCYKRVEMPQKRIQRFPIVMNQLIKGNYHRYSYGIYSFVEDLLR</sequence>
<evidence type="ECO:0000313" key="3">
    <source>
        <dbReference type="Proteomes" id="UP000033048"/>
    </source>
</evidence>
<name>A0A0E3X178_METMT</name>
<feature type="domain" description="Glycosyltransferase 2-like" evidence="1">
    <location>
        <begin position="4"/>
        <end position="145"/>
    </location>
</feature>
<dbReference type="Pfam" id="PF00535">
    <property type="entry name" value="Glycos_transf_2"/>
    <property type="match status" value="1"/>
</dbReference>
<evidence type="ECO:0000259" key="1">
    <source>
        <dbReference type="Pfam" id="PF00535"/>
    </source>
</evidence>
<dbReference type="InterPro" id="IPR001173">
    <property type="entry name" value="Glyco_trans_2-like"/>
</dbReference>